<sequence length="159" mass="18110">MTTLVCIGYGFGDLHINSIIREWLELSAARRLEIVNPGIDSIPPSLLHLALQVEIIPEGTTDYFDSVAGITRNRREKLEKRLHVCARRLGHKRFWDGLKAFNEENFSDEVRKMAEEMKITSLRSDASGSSVFKTSFGDLDDLEEDRLERLALHLEALPQ</sequence>
<accession>A0ABX6MBF4</accession>
<dbReference type="EMBL" id="CP051684">
    <property type="protein sequence ID" value="QJD91657.1"/>
    <property type="molecule type" value="Genomic_DNA"/>
</dbReference>
<reference evidence="1 2" key="1">
    <citation type="submission" date="2020-04" db="EMBL/GenBank/DDBJ databases">
        <title>Genome sequencing of novel species.</title>
        <authorList>
            <person name="Heo J."/>
            <person name="Kim S.-J."/>
            <person name="Kim J.-S."/>
            <person name="Hong S.-B."/>
            <person name="Kwon S.-W."/>
        </authorList>
    </citation>
    <scope>NUCLEOTIDE SEQUENCE [LARGE SCALE GENOMIC DNA]</scope>
    <source>
        <strain evidence="1 2">AF9R3</strain>
    </source>
</reference>
<name>A0ABX6MBF4_9BURK</name>
<dbReference type="RefSeq" id="WP_169113009.1">
    <property type="nucleotide sequence ID" value="NZ_CP051684.1"/>
</dbReference>
<evidence type="ECO:0000313" key="1">
    <source>
        <dbReference type="EMBL" id="QJD91657.1"/>
    </source>
</evidence>
<keyword evidence="2" id="KW-1185">Reference proteome</keyword>
<evidence type="ECO:0000313" key="2">
    <source>
        <dbReference type="Proteomes" id="UP000503117"/>
    </source>
</evidence>
<protein>
    <recommendedName>
        <fullName evidence="3">SIR2-like domain-containing protein</fullName>
    </recommendedName>
</protein>
<proteinExistence type="predicted"/>
<organism evidence="1 2">
    <name type="scientific">Duganella dendranthematis</name>
    <dbReference type="NCBI Taxonomy" id="2728021"/>
    <lineage>
        <taxon>Bacteria</taxon>
        <taxon>Pseudomonadati</taxon>
        <taxon>Pseudomonadota</taxon>
        <taxon>Betaproteobacteria</taxon>
        <taxon>Burkholderiales</taxon>
        <taxon>Oxalobacteraceae</taxon>
        <taxon>Telluria group</taxon>
        <taxon>Duganella</taxon>
    </lineage>
</organism>
<evidence type="ECO:0008006" key="3">
    <source>
        <dbReference type="Google" id="ProtNLM"/>
    </source>
</evidence>
<dbReference type="Proteomes" id="UP000503117">
    <property type="component" value="Chromosome"/>
</dbReference>
<gene>
    <name evidence="1" type="ORF">HH213_17130</name>
</gene>